<dbReference type="AlphaFoldDB" id="A0A564Y701"/>
<accession>A0A564Y701</accession>
<proteinExistence type="predicted"/>
<keyword evidence="2" id="KW-1185">Reference proteome</keyword>
<dbReference type="Proteomes" id="UP000321570">
    <property type="component" value="Unassembled WGS sequence"/>
</dbReference>
<dbReference type="EMBL" id="CABIJS010000110">
    <property type="protein sequence ID" value="VUZ43021.1"/>
    <property type="molecule type" value="Genomic_DNA"/>
</dbReference>
<gene>
    <name evidence="1" type="ORF">WMSIL1_LOCUS3440</name>
</gene>
<protein>
    <submittedName>
        <fullName evidence="1">Uncharacterized protein</fullName>
    </submittedName>
</protein>
<organism evidence="1 2">
    <name type="scientific">Hymenolepis diminuta</name>
    <name type="common">Rat tapeworm</name>
    <dbReference type="NCBI Taxonomy" id="6216"/>
    <lineage>
        <taxon>Eukaryota</taxon>
        <taxon>Metazoa</taxon>
        <taxon>Spiralia</taxon>
        <taxon>Lophotrochozoa</taxon>
        <taxon>Platyhelminthes</taxon>
        <taxon>Cestoda</taxon>
        <taxon>Eucestoda</taxon>
        <taxon>Cyclophyllidea</taxon>
        <taxon>Hymenolepididae</taxon>
        <taxon>Hymenolepis</taxon>
    </lineage>
</organism>
<evidence type="ECO:0000313" key="2">
    <source>
        <dbReference type="Proteomes" id="UP000321570"/>
    </source>
</evidence>
<evidence type="ECO:0000313" key="1">
    <source>
        <dbReference type="EMBL" id="VUZ43021.1"/>
    </source>
</evidence>
<name>A0A564Y701_HYMDI</name>
<reference evidence="1 2" key="1">
    <citation type="submission" date="2019-07" db="EMBL/GenBank/DDBJ databases">
        <authorList>
            <person name="Jastrzebski P J."/>
            <person name="Paukszto L."/>
            <person name="Jastrzebski P J."/>
        </authorList>
    </citation>
    <scope>NUCLEOTIDE SEQUENCE [LARGE SCALE GENOMIC DNA]</scope>
    <source>
        <strain evidence="1 2">WMS-il1</strain>
    </source>
</reference>
<sequence length="226" mass="26079">MNKPFNILVTYNGIHASRPENDRSESSRYKTPSIVRITLPPRIIEKPKDAGNTYVNSIDLRSHNAVDLAKAKALPNTSHQKIQSSLVFLSNKEAELFHSRRSVKPDNIRIRISVPINEFRISRTKSVRLFQVEHPRLTDLQQIRFRNETSWNRIIVQEGQKSGSNLSIARRSEFKSENETSELVFFEKTKSETSSTSVNDTYIMVNIFIIMYGQVKERTVVINDRT</sequence>